<sequence>GATKSAFTVTTAEIGKAITVEATGTGNFEKTAVSAATAKVAAVKINTGVTLGKYVAATADTKANYDGDVQTEGAVGVGDVLKAKLDVENADAADAVTYQWYRTAKNAAQKDYDAAIEGATSETYTVTAADKGAQLYVVVTPKNGVVVKNGVTVKDGKLTSNKSVAVTAAVKVEIQVDGKKAPAAVTLGKTLTAVVTPSTANVTFQWKKGGVAIPGATSATYKPEVKGNYTVEAKLADNEMVFTGVTQAASVKITDQTINAAILKNTKTDGSAKPVAVGDTLNLSVYAKNADGMDVTLSGGYRTEMYINGAKAYSDDASTAIATTAVPQTYKLKGDAADKPARPVKVNDTISFKVIGTGDYEGVELDSNALSVAKLGTLTTNDVDGVVTAGQAGTEAKIRIEGLTEANGLTATIFKVTGTGTTATYTKIGAVTYKDAQNGTVDFVLDSDVSKKDDTYVVSVSKADYDGSVDLPAFTLANLAK</sequence>
<dbReference type="EMBL" id="FPBT01000065">
    <property type="protein sequence ID" value="SFU74974.1"/>
    <property type="molecule type" value="Genomic_DNA"/>
</dbReference>
<feature type="non-terminal residue" evidence="1">
    <location>
        <position position="1"/>
    </location>
</feature>
<reference evidence="1 2" key="1">
    <citation type="submission" date="2016-10" db="EMBL/GenBank/DDBJ databases">
        <authorList>
            <person name="de Groot N.N."/>
        </authorList>
    </citation>
    <scope>NUCLEOTIDE SEQUENCE [LARGE SCALE GENOMIC DNA]</scope>
    <source>
        <strain evidence="1 2">KHGC13</strain>
    </source>
</reference>
<name>A0A1I7IQ07_9FIRM</name>
<evidence type="ECO:0000313" key="1">
    <source>
        <dbReference type="EMBL" id="SFU74974.1"/>
    </source>
</evidence>
<accession>A0A1I7IQ07</accession>
<evidence type="ECO:0000313" key="2">
    <source>
        <dbReference type="Proteomes" id="UP000198817"/>
    </source>
</evidence>
<dbReference type="RefSeq" id="WP_207646756.1">
    <property type="nucleotide sequence ID" value="NZ_FPBT01000065.1"/>
</dbReference>
<keyword evidence="2" id="KW-1185">Reference proteome</keyword>
<dbReference type="STRING" id="155865.SAMN05216515_1681"/>
<proteinExistence type="predicted"/>
<organism evidence="1 2">
    <name type="scientific">Eubacterium pyruvativorans</name>
    <dbReference type="NCBI Taxonomy" id="155865"/>
    <lineage>
        <taxon>Bacteria</taxon>
        <taxon>Bacillati</taxon>
        <taxon>Bacillota</taxon>
        <taxon>Clostridia</taxon>
        <taxon>Eubacteriales</taxon>
        <taxon>Eubacteriaceae</taxon>
        <taxon>Eubacterium</taxon>
    </lineage>
</organism>
<dbReference type="AlphaFoldDB" id="A0A1I7IQ07"/>
<dbReference type="Proteomes" id="UP000198817">
    <property type="component" value="Unassembled WGS sequence"/>
</dbReference>
<dbReference type="Gene3D" id="2.60.40.2700">
    <property type="match status" value="2"/>
</dbReference>
<gene>
    <name evidence="1" type="ORF">SAMN05216508_1651</name>
</gene>
<protein>
    <submittedName>
        <fullName evidence="1">Uncharacterized protein</fullName>
    </submittedName>
</protein>